<dbReference type="EMBL" id="JBHFQA010000020">
    <property type="protein sequence ID" value="KAL2081067.1"/>
    <property type="molecule type" value="Genomic_DNA"/>
</dbReference>
<reference evidence="1 2" key="1">
    <citation type="submission" date="2024-09" db="EMBL/GenBank/DDBJ databases">
        <title>A chromosome-level genome assembly of Gray's grenadier anchovy, Coilia grayii.</title>
        <authorList>
            <person name="Fu Z."/>
        </authorList>
    </citation>
    <scope>NUCLEOTIDE SEQUENCE [LARGE SCALE GENOMIC DNA]</scope>
    <source>
        <strain evidence="1">G4</strain>
        <tissue evidence="1">Muscle</tissue>
    </source>
</reference>
<name>A0ABD1J1Q4_9TELE</name>
<dbReference type="Proteomes" id="UP001591681">
    <property type="component" value="Unassembled WGS sequence"/>
</dbReference>
<protein>
    <submittedName>
        <fullName evidence="1">Uncharacterized protein</fullName>
    </submittedName>
</protein>
<evidence type="ECO:0000313" key="2">
    <source>
        <dbReference type="Proteomes" id="UP001591681"/>
    </source>
</evidence>
<gene>
    <name evidence="1" type="ORF">ACEWY4_022920</name>
</gene>
<dbReference type="AlphaFoldDB" id="A0ABD1J1Q4"/>
<sequence>MATKISIDLESSGVGFEDLSDPCNESRLREMYDSMRIKDWPKLKRRFANMDEKERQQFYDNHVQTWKRLFDMANNDVQHSKEDLKKLFLPDQQQANKGKILQNLTAATHSLQVAFSLRSDTYYQDIVRPLIGDGCPEEERMMIIELAASFFKLMCLMLLHNPPMTPDWRETERPDLWTEERMFPPIIVVMKLVNDEDWSNPGDQ</sequence>
<evidence type="ECO:0000313" key="1">
    <source>
        <dbReference type="EMBL" id="KAL2081067.1"/>
    </source>
</evidence>
<comment type="caution">
    <text evidence="1">The sequence shown here is derived from an EMBL/GenBank/DDBJ whole genome shotgun (WGS) entry which is preliminary data.</text>
</comment>
<accession>A0ABD1J1Q4</accession>
<keyword evidence="2" id="KW-1185">Reference proteome</keyword>
<organism evidence="1 2">
    <name type="scientific">Coilia grayii</name>
    <name type="common">Gray's grenadier anchovy</name>
    <dbReference type="NCBI Taxonomy" id="363190"/>
    <lineage>
        <taxon>Eukaryota</taxon>
        <taxon>Metazoa</taxon>
        <taxon>Chordata</taxon>
        <taxon>Craniata</taxon>
        <taxon>Vertebrata</taxon>
        <taxon>Euteleostomi</taxon>
        <taxon>Actinopterygii</taxon>
        <taxon>Neopterygii</taxon>
        <taxon>Teleostei</taxon>
        <taxon>Clupei</taxon>
        <taxon>Clupeiformes</taxon>
        <taxon>Clupeoidei</taxon>
        <taxon>Engraulidae</taxon>
        <taxon>Coilinae</taxon>
        <taxon>Coilia</taxon>
    </lineage>
</organism>
<proteinExistence type="predicted"/>